<dbReference type="PANTHER" id="PTHR13244:SF7">
    <property type="entry name" value="ZINC FINGER MYND DOMAIN-CONTAINING PROTEIN 10"/>
    <property type="match status" value="1"/>
</dbReference>
<evidence type="ECO:0000313" key="2">
    <source>
        <dbReference type="EMBL" id="OQR93421.1"/>
    </source>
</evidence>
<protein>
    <submittedName>
        <fullName evidence="2">Uncharacterized protein</fullName>
    </submittedName>
</protein>
<dbReference type="STRING" id="1202772.A0A1V9Z647"/>
<dbReference type="EMBL" id="JNBR01000410">
    <property type="protein sequence ID" value="OQR93421.1"/>
    <property type="molecule type" value="Genomic_DNA"/>
</dbReference>
<name>A0A1V9Z647_ACHHY</name>
<dbReference type="InterPro" id="IPR052298">
    <property type="entry name" value="ZMYND10"/>
</dbReference>
<organism evidence="2 3">
    <name type="scientific">Achlya hypogyna</name>
    <name type="common">Oomycete</name>
    <name type="synonym">Protoachlya hypogyna</name>
    <dbReference type="NCBI Taxonomy" id="1202772"/>
    <lineage>
        <taxon>Eukaryota</taxon>
        <taxon>Sar</taxon>
        <taxon>Stramenopiles</taxon>
        <taxon>Oomycota</taxon>
        <taxon>Saprolegniomycetes</taxon>
        <taxon>Saprolegniales</taxon>
        <taxon>Achlyaceae</taxon>
        <taxon>Achlya</taxon>
    </lineage>
</organism>
<dbReference type="AlphaFoldDB" id="A0A1V9Z647"/>
<reference evidence="2 3" key="1">
    <citation type="journal article" date="2014" name="Genome Biol. Evol.">
        <title>The secreted proteins of Achlya hypogyna and Thraustotheca clavata identify the ancestral oomycete secretome and reveal gene acquisitions by horizontal gene transfer.</title>
        <authorList>
            <person name="Misner I."/>
            <person name="Blouin N."/>
            <person name="Leonard G."/>
            <person name="Richards T.A."/>
            <person name="Lane C.E."/>
        </authorList>
    </citation>
    <scope>NUCLEOTIDE SEQUENCE [LARGE SCALE GENOMIC DNA]</scope>
    <source>
        <strain evidence="2 3">ATCC 48635</strain>
    </source>
</reference>
<keyword evidence="3" id="KW-1185">Reference proteome</keyword>
<feature type="region of interest" description="Disordered" evidence="1">
    <location>
        <begin position="415"/>
        <end position="434"/>
    </location>
</feature>
<evidence type="ECO:0000313" key="3">
    <source>
        <dbReference type="Proteomes" id="UP000243579"/>
    </source>
</evidence>
<comment type="caution">
    <text evidence="2">The sequence shown here is derived from an EMBL/GenBank/DDBJ whole genome shotgun (WGS) entry which is preliminary data.</text>
</comment>
<dbReference type="Proteomes" id="UP000243579">
    <property type="component" value="Unassembled WGS sequence"/>
</dbReference>
<dbReference type="GO" id="GO:0005737">
    <property type="term" value="C:cytoplasm"/>
    <property type="evidence" value="ECO:0007669"/>
    <property type="project" value="TreeGrafter"/>
</dbReference>
<proteinExistence type="predicted"/>
<gene>
    <name evidence="2" type="ORF">ACHHYP_02562</name>
</gene>
<sequence>MVVSSLDGPAYMVLPHEAEVMVEQLQVVNVEALGAANWMSLHSAVEKLNLQAHQSAKQKADNFVVEALLTFKKLDVIVRNLLATELWKDEVFPLLRDFSDAASLRTYFILYHEAVLGNLLEVALYHEHVFEALDDDVLVEVLDYAMRKVTWLLSTPRDVFKTKTTFHKSGAAVVAELSGASRAEELARQSLEIDFRIAVQCVTILRYVCERVGIVSLTVLTRLLDKHDVLLSLTALIENPPWTYKHVDPATHEATWKKFHDQKWSIVAPSDLLQLTTTEAQPWIALYFLLCSKASRDQYQLTTFRKTQLLRVRKYLNDVLLDQLPLLADVQRFLDELAIVNLPPSSVLSASKLVMEALPVLRSRLLRQYKNEYPVIAAAFVEACSTLRRADDMEYLADVYNLAGIEDLLDDNVASPETPVAPPTTKATTPMPPVGPPRVSVLPTAVHIALVARTNPAHKIVEIGADDEVYVECSVAASSEKSVATAHGTYVRFTLEKASASPTKVPSTACLDATVVLASNAKMQLHCADIALPDTMAPVWRQAGTLDDGQGILQVQFKWDADVKGYSVASIFLSLPATPEAS</sequence>
<dbReference type="PANTHER" id="PTHR13244">
    <property type="entry name" value="ZINC FINGER MYND DOMAIN CONTAINING PROTEIN 10"/>
    <property type="match status" value="1"/>
</dbReference>
<dbReference type="OrthoDB" id="432970at2759"/>
<evidence type="ECO:0000256" key="1">
    <source>
        <dbReference type="SAM" id="MobiDB-lite"/>
    </source>
</evidence>
<accession>A0A1V9Z647</accession>